<feature type="binding site" evidence="3">
    <location>
        <position position="141"/>
    </location>
    <ligand>
        <name>a divalent metal cation</name>
        <dbReference type="ChEBI" id="CHEBI:60240"/>
    </ligand>
</feature>
<evidence type="ECO:0000256" key="2">
    <source>
        <dbReference type="ARBA" id="ARBA00022723"/>
    </source>
</evidence>
<comment type="caution">
    <text evidence="4">The sequence shown here is derived from an EMBL/GenBank/DDBJ whole genome shotgun (WGS) entry which is preliminary data.</text>
</comment>
<feature type="binding site" evidence="3">
    <location>
        <position position="145"/>
    </location>
    <ligand>
        <name>a divalent metal cation</name>
        <dbReference type="ChEBI" id="CHEBI:60240"/>
    </ligand>
</feature>
<dbReference type="Pfam" id="PF05163">
    <property type="entry name" value="DinB"/>
    <property type="match status" value="1"/>
</dbReference>
<keyword evidence="5" id="KW-1185">Reference proteome</keyword>
<gene>
    <name evidence="4" type="ORF">D7004_05725</name>
</gene>
<evidence type="ECO:0000256" key="1">
    <source>
        <dbReference type="ARBA" id="ARBA00008635"/>
    </source>
</evidence>
<dbReference type="Gene3D" id="1.20.120.450">
    <property type="entry name" value="dinb family like domain"/>
    <property type="match status" value="1"/>
</dbReference>
<dbReference type="Proteomes" id="UP000274046">
    <property type="component" value="Unassembled WGS sequence"/>
</dbReference>
<dbReference type="OrthoDB" id="9814103at2"/>
<proteinExistence type="inferred from homology"/>
<reference evidence="4 5" key="1">
    <citation type="submission" date="2018-10" db="EMBL/GenBank/DDBJ databases">
        <title>Genome sequencing of Pedobacter jejuensis TNB23.</title>
        <authorList>
            <person name="Cho Y.-J."/>
            <person name="Cho A."/>
            <person name="Kim O.-S."/>
        </authorList>
    </citation>
    <scope>NUCLEOTIDE SEQUENCE [LARGE SCALE GENOMIC DNA]</scope>
    <source>
        <strain evidence="4 5">TNB23</strain>
    </source>
</reference>
<sequence>MFNIINEIKKAFNGDAWHGNHVMQTLNNVKPENAFKHLIPGAHSIAEIAMHLTSWTEEISSRLSGNSAAEPAMGDWPSPVEKTPQAWEKIIFDFKIANEELIRISESIKDSDWNNDTTDERNRVLGTGVSKTELLNGLVQHHAYHSGQIALLSKFSL</sequence>
<dbReference type="SUPFAM" id="SSF109854">
    <property type="entry name" value="DinB/YfiT-like putative metalloenzymes"/>
    <property type="match status" value="1"/>
</dbReference>
<organism evidence="4 5">
    <name type="scientific">Pedobacter jejuensis</name>
    <dbReference type="NCBI Taxonomy" id="1268550"/>
    <lineage>
        <taxon>Bacteria</taxon>
        <taxon>Pseudomonadati</taxon>
        <taxon>Bacteroidota</taxon>
        <taxon>Sphingobacteriia</taxon>
        <taxon>Sphingobacteriales</taxon>
        <taxon>Sphingobacteriaceae</taxon>
        <taxon>Pedobacter</taxon>
    </lineage>
</organism>
<evidence type="ECO:0000313" key="4">
    <source>
        <dbReference type="EMBL" id="RNL54909.1"/>
    </source>
</evidence>
<name>A0A3N0BZM4_9SPHI</name>
<dbReference type="AlphaFoldDB" id="A0A3N0BZM4"/>
<dbReference type="RefSeq" id="WP_123204918.1">
    <property type="nucleotide sequence ID" value="NZ_RBEE01000009.1"/>
</dbReference>
<keyword evidence="2 3" id="KW-0479">Metal-binding</keyword>
<dbReference type="EMBL" id="RBEE01000009">
    <property type="protein sequence ID" value="RNL54909.1"/>
    <property type="molecule type" value="Genomic_DNA"/>
</dbReference>
<dbReference type="GO" id="GO:0046872">
    <property type="term" value="F:metal ion binding"/>
    <property type="evidence" value="ECO:0007669"/>
    <property type="project" value="UniProtKB-KW"/>
</dbReference>
<feature type="binding site" evidence="3">
    <location>
        <position position="51"/>
    </location>
    <ligand>
        <name>a divalent metal cation</name>
        <dbReference type="ChEBI" id="CHEBI:60240"/>
    </ligand>
</feature>
<evidence type="ECO:0000313" key="5">
    <source>
        <dbReference type="Proteomes" id="UP000274046"/>
    </source>
</evidence>
<protein>
    <submittedName>
        <fullName evidence="4">DinB family protein</fullName>
    </submittedName>
</protein>
<accession>A0A3N0BZM4</accession>
<evidence type="ECO:0000256" key="3">
    <source>
        <dbReference type="PIRSR" id="PIRSR607837-1"/>
    </source>
</evidence>
<dbReference type="InterPro" id="IPR007837">
    <property type="entry name" value="DinB"/>
</dbReference>
<dbReference type="InterPro" id="IPR034660">
    <property type="entry name" value="DinB/YfiT-like"/>
</dbReference>
<comment type="similarity">
    <text evidence="1">Belongs to the DinB family.</text>
</comment>